<sequence>MSSNYSRLHNVPTASDDVVCFQHLLRSAHAGSSDPDATAVSTAMEAIIASVLNRYYCFAHPESILWIYWYVREASTAIIVTNVPHCYALPRKVFNLDAFGNLVGSMLKSKRTRNGKYGGNSAADKNKIPADGDMRKAKPGSSESTENFASHSSKPGSTLQIWQRSEYSVNANDTNDIHLENTELETIWAGGMGTTAKVEVDRSGSHGSQGSGYAGGNSGHNSGHKK</sequence>
<name>A0AAJ0CVB9_9HYPO</name>
<accession>A0AAJ0CVB9</accession>
<feature type="compositionally biased region" description="Basic and acidic residues" evidence="1">
    <location>
        <begin position="124"/>
        <end position="136"/>
    </location>
</feature>
<feature type="compositionally biased region" description="Polar residues" evidence="1">
    <location>
        <begin position="141"/>
        <end position="159"/>
    </location>
</feature>
<keyword evidence="3" id="KW-1185">Reference proteome</keyword>
<evidence type="ECO:0000313" key="3">
    <source>
        <dbReference type="Proteomes" id="UP001251528"/>
    </source>
</evidence>
<reference evidence="2" key="1">
    <citation type="submission" date="2023-06" db="EMBL/GenBank/DDBJ databases">
        <title>Conoideocrella luteorostrata (Hypocreales: Clavicipitaceae), a potential biocontrol fungus for elongate hemlock scale in United States Christmas tree production areas.</title>
        <authorList>
            <person name="Barrett H."/>
            <person name="Lovett B."/>
            <person name="Macias A.M."/>
            <person name="Stajich J.E."/>
            <person name="Kasson M.T."/>
        </authorList>
    </citation>
    <scope>NUCLEOTIDE SEQUENCE</scope>
    <source>
        <strain evidence="2">ARSEF 14590</strain>
    </source>
</reference>
<dbReference type="EMBL" id="JASWJB010000035">
    <property type="protein sequence ID" value="KAK2608633.1"/>
    <property type="molecule type" value="Genomic_DNA"/>
</dbReference>
<dbReference type="AlphaFoldDB" id="A0AAJ0CVB9"/>
<organism evidence="2 3">
    <name type="scientific">Conoideocrella luteorostrata</name>
    <dbReference type="NCBI Taxonomy" id="1105319"/>
    <lineage>
        <taxon>Eukaryota</taxon>
        <taxon>Fungi</taxon>
        <taxon>Dikarya</taxon>
        <taxon>Ascomycota</taxon>
        <taxon>Pezizomycotina</taxon>
        <taxon>Sordariomycetes</taxon>
        <taxon>Hypocreomycetidae</taxon>
        <taxon>Hypocreales</taxon>
        <taxon>Clavicipitaceae</taxon>
        <taxon>Conoideocrella</taxon>
    </lineage>
</organism>
<feature type="region of interest" description="Disordered" evidence="1">
    <location>
        <begin position="198"/>
        <end position="226"/>
    </location>
</feature>
<gene>
    <name evidence="2" type="ORF">QQS21_002862</name>
</gene>
<evidence type="ECO:0000313" key="2">
    <source>
        <dbReference type="EMBL" id="KAK2608633.1"/>
    </source>
</evidence>
<evidence type="ECO:0000256" key="1">
    <source>
        <dbReference type="SAM" id="MobiDB-lite"/>
    </source>
</evidence>
<dbReference type="Proteomes" id="UP001251528">
    <property type="component" value="Unassembled WGS sequence"/>
</dbReference>
<protein>
    <submittedName>
        <fullName evidence="2">Uncharacterized protein</fullName>
    </submittedName>
</protein>
<comment type="caution">
    <text evidence="2">The sequence shown here is derived from an EMBL/GenBank/DDBJ whole genome shotgun (WGS) entry which is preliminary data.</text>
</comment>
<feature type="region of interest" description="Disordered" evidence="1">
    <location>
        <begin position="113"/>
        <end position="159"/>
    </location>
</feature>
<feature type="compositionally biased region" description="Gly residues" evidence="1">
    <location>
        <begin position="207"/>
        <end position="218"/>
    </location>
</feature>
<proteinExistence type="predicted"/>